<name>A0A918TIQ4_9BACT</name>
<keyword evidence="1" id="KW-0732">Signal</keyword>
<proteinExistence type="predicted"/>
<dbReference type="EMBL" id="BMXI01000004">
    <property type="protein sequence ID" value="GHC48851.1"/>
    <property type="molecule type" value="Genomic_DNA"/>
</dbReference>
<organism evidence="3 4">
    <name type="scientific">Roseibacillus persicicus</name>
    <dbReference type="NCBI Taxonomy" id="454148"/>
    <lineage>
        <taxon>Bacteria</taxon>
        <taxon>Pseudomonadati</taxon>
        <taxon>Verrucomicrobiota</taxon>
        <taxon>Verrucomicrobiia</taxon>
        <taxon>Verrucomicrobiales</taxon>
        <taxon>Verrucomicrobiaceae</taxon>
        <taxon>Roseibacillus</taxon>
    </lineage>
</organism>
<dbReference type="Pfam" id="PF14238">
    <property type="entry name" value="DUF4340"/>
    <property type="match status" value="1"/>
</dbReference>
<dbReference type="Proteomes" id="UP000644507">
    <property type="component" value="Unassembled WGS sequence"/>
</dbReference>
<feature type="signal peptide" evidence="1">
    <location>
        <begin position="1"/>
        <end position="21"/>
    </location>
</feature>
<reference evidence="3" key="2">
    <citation type="submission" date="2020-09" db="EMBL/GenBank/DDBJ databases">
        <authorList>
            <person name="Sun Q."/>
            <person name="Kim S."/>
        </authorList>
    </citation>
    <scope>NUCLEOTIDE SEQUENCE</scope>
    <source>
        <strain evidence="3">KCTC 12988</strain>
    </source>
</reference>
<sequence length="640" mass="71093">MRSKIFTTALALLALASGAMAFLHLTQKDLSSLFGDPPAEKGSRLFEFQPNEIRGIIIEAGGKPQGYEERQGQWLLKGGASPDRADYRVLEALLAFSADLTILDSFPANEDNKKAMGLSPARAHIQLKDDSGKSIADFSFGKKGAWQRHIPAPDQYTAPQNWPSVYLLPRGSESIYLCSSPYLDDILVNGFGPHRDLRPFFFPPELLAEVTIARPNGNLVLARSNPAAAWKIVKPFKLDADSEAVAELVGGLYKLTAKTASNKPAPPSGEPSLQLGLRFFSLDGSVHEVPVTLSLTEPSKEEYSYYLGRLDDWRKSIEFQIPRSTTEQLIGVDELPLTIERLRGASLSGLDLRQLRKLKIETPELTGPLEIEIGKSPITGEWRAQRRYAGKVSPANELTFFTVKKALTEEKALASVSDSVDDLSLYGLDTPILSLSMELFDGTAETIFFGEKIAADGVPHYYFRRNESHTVMEVESSSFYKIASRPYLWRDATIWNFNLVDLKILQIEREGLQPLVLNYSDLTQTWSARLGNEEATALLNENRANRYLETLEGLKVTRWLGPDHEPAARALQNPVFTLTAFFQRPDESNAPVERKRLRLAGAGQSGSSPFYYGQVEGDSQFFILDLASVTKLAEPLLESE</sequence>
<comment type="caution">
    <text evidence="3">The sequence shown here is derived from an EMBL/GenBank/DDBJ whole genome shotgun (WGS) entry which is preliminary data.</text>
</comment>
<dbReference type="AlphaFoldDB" id="A0A918TIQ4"/>
<evidence type="ECO:0000256" key="1">
    <source>
        <dbReference type="SAM" id="SignalP"/>
    </source>
</evidence>
<dbReference type="RefSeq" id="WP_189568669.1">
    <property type="nucleotide sequence ID" value="NZ_BMXI01000004.1"/>
</dbReference>
<protein>
    <recommendedName>
        <fullName evidence="2">DUF4340 domain-containing protein</fullName>
    </recommendedName>
</protein>
<evidence type="ECO:0000259" key="2">
    <source>
        <dbReference type="Pfam" id="PF14238"/>
    </source>
</evidence>
<reference evidence="3" key="1">
    <citation type="journal article" date="2014" name="Int. J. Syst. Evol. Microbiol.">
        <title>Complete genome sequence of Corynebacterium casei LMG S-19264T (=DSM 44701T), isolated from a smear-ripened cheese.</title>
        <authorList>
            <consortium name="US DOE Joint Genome Institute (JGI-PGF)"/>
            <person name="Walter F."/>
            <person name="Albersmeier A."/>
            <person name="Kalinowski J."/>
            <person name="Ruckert C."/>
        </authorList>
    </citation>
    <scope>NUCLEOTIDE SEQUENCE</scope>
    <source>
        <strain evidence="3">KCTC 12988</strain>
    </source>
</reference>
<accession>A0A918TIQ4</accession>
<gene>
    <name evidence="3" type="ORF">GCM10007100_13490</name>
</gene>
<evidence type="ECO:0000313" key="4">
    <source>
        <dbReference type="Proteomes" id="UP000644507"/>
    </source>
</evidence>
<keyword evidence="4" id="KW-1185">Reference proteome</keyword>
<feature type="chain" id="PRO_5037460386" description="DUF4340 domain-containing protein" evidence="1">
    <location>
        <begin position="22"/>
        <end position="640"/>
    </location>
</feature>
<dbReference type="InterPro" id="IPR025641">
    <property type="entry name" value="DUF4340"/>
</dbReference>
<feature type="domain" description="DUF4340" evidence="2">
    <location>
        <begin position="394"/>
        <end position="574"/>
    </location>
</feature>
<evidence type="ECO:0000313" key="3">
    <source>
        <dbReference type="EMBL" id="GHC48851.1"/>
    </source>
</evidence>